<name>A0AAN9MTC4_CANGL</name>
<accession>A0AAN9MTC4</accession>
<protein>
    <submittedName>
        <fullName evidence="1">Uncharacterized protein</fullName>
    </submittedName>
</protein>
<organism evidence="1 2">
    <name type="scientific">Canavalia gladiata</name>
    <name type="common">Sword bean</name>
    <name type="synonym">Dolichos gladiatus</name>
    <dbReference type="NCBI Taxonomy" id="3824"/>
    <lineage>
        <taxon>Eukaryota</taxon>
        <taxon>Viridiplantae</taxon>
        <taxon>Streptophyta</taxon>
        <taxon>Embryophyta</taxon>
        <taxon>Tracheophyta</taxon>
        <taxon>Spermatophyta</taxon>
        <taxon>Magnoliopsida</taxon>
        <taxon>eudicotyledons</taxon>
        <taxon>Gunneridae</taxon>
        <taxon>Pentapetalae</taxon>
        <taxon>rosids</taxon>
        <taxon>fabids</taxon>
        <taxon>Fabales</taxon>
        <taxon>Fabaceae</taxon>
        <taxon>Papilionoideae</taxon>
        <taxon>50 kb inversion clade</taxon>
        <taxon>NPAAA clade</taxon>
        <taxon>indigoferoid/millettioid clade</taxon>
        <taxon>Phaseoleae</taxon>
        <taxon>Canavalia</taxon>
    </lineage>
</organism>
<proteinExistence type="predicted"/>
<reference evidence="1 2" key="1">
    <citation type="submission" date="2024-01" db="EMBL/GenBank/DDBJ databases">
        <title>The genomes of 5 underutilized Papilionoideae crops provide insights into root nodulation and disease resistanc.</title>
        <authorList>
            <person name="Jiang F."/>
        </authorList>
    </citation>
    <scope>NUCLEOTIDE SEQUENCE [LARGE SCALE GENOMIC DNA]</scope>
    <source>
        <strain evidence="1">LVBAO_FW01</strain>
        <tissue evidence="1">Leaves</tissue>
    </source>
</reference>
<gene>
    <name evidence="1" type="ORF">VNO77_02664</name>
</gene>
<keyword evidence="2" id="KW-1185">Reference proteome</keyword>
<evidence type="ECO:0000313" key="2">
    <source>
        <dbReference type="Proteomes" id="UP001367508"/>
    </source>
</evidence>
<dbReference type="Proteomes" id="UP001367508">
    <property type="component" value="Unassembled WGS sequence"/>
</dbReference>
<comment type="caution">
    <text evidence="1">The sequence shown here is derived from an EMBL/GenBank/DDBJ whole genome shotgun (WGS) entry which is preliminary data.</text>
</comment>
<dbReference type="AlphaFoldDB" id="A0AAN9MTC4"/>
<sequence length="294" mass="33343">MGHIFDFCSLSADLDTSLCQPKFIPPGSPPLFSCIECLDFRATSHPLTYASSQHMPLISSLQFGLDSFHGQRPLREINNISEGCHGTSFCLCYARTIEAYIQSPLLHVILCAVMSCTTDLDLGYRVQFLCKAYCKPINIYRLQFHFKRVHGTSTNPGDSFAWGELRVNITSFVVFGLNRMGRRGKGFLTTLACRSYRLTFDSKGFYNLNGLRESEILVKLFRSVGKRRESSSEDDPFFFSNWTIGKVPECGTESLLQRISRNGESITTYHDDLRAQNGQVSAFYDYRLKTRFSS</sequence>
<evidence type="ECO:0000313" key="1">
    <source>
        <dbReference type="EMBL" id="KAK7360655.1"/>
    </source>
</evidence>
<dbReference type="EMBL" id="JAYMYQ010000001">
    <property type="protein sequence ID" value="KAK7360655.1"/>
    <property type="molecule type" value="Genomic_DNA"/>
</dbReference>